<dbReference type="GO" id="GO:0006508">
    <property type="term" value="P:proteolysis"/>
    <property type="evidence" value="ECO:0007669"/>
    <property type="project" value="UniProtKB-KW"/>
</dbReference>
<protein>
    <submittedName>
        <fullName evidence="4">Abortive infection protein</fullName>
    </submittedName>
    <submittedName>
        <fullName evidence="3">CAAX protease self-immunity</fullName>
    </submittedName>
</protein>
<dbReference type="InParanoid" id="H1XNH2"/>
<name>H1XNH2_CALAY</name>
<dbReference type="RefSeq" id="WP_006929397.1">
    <property type="nucleotide sequence ID" value="NZ_CM001402.1"/>
</dbReference>
<feature type="transmembrane region" description="Helical" evidence="1">
    <location>
        <begin position="166"/>
        <end position="184"/>
    </location>
</feature>
<organism evidence="4 5">
    <name type="scientific">Caldithrix abyssi DSM 13497</name>
    <dbReference type="NCBI Taxonomy" id="880073"/>
    <lineage>
        <taxon>Bacteria</taxon>
        <taxon>Pseudomonadati</taxon>
        <taxon>Calditrichota</taxon>
        <taxon>Calditrichia</taxon>
        <taxon>Calditrichales</taxon>
        <taxon>Calditrichaceae</taxon>
        <taxon>Caldithrix</taxon>
    </lineage>
</organism>
<dbReference type="KEGG" id="caby:Cabys_1356"/>
<gene>
    <name evidence="3" type="ORF">Cabys_1356</name>
    <name evidence="4" type="ORF">Calab_2533</name>
</gene>
<evidence type="ECO:0000259" key="2">
    <source>
        <dbReference type="Pfam" id="PF02517"/>
    </source>
</evidence>
<dbReference type="EMBL" id="CM001402">
    <property type="protein sequence ID" value="EHO42143.1"/>
    <property type="molecule type" value="Genomic_DNA"/>
</dbReference>
<keyword evidence="3" id="KW-0645">Protease</keyword>
<evidence type="ECO:0000313" key="3">
    <source>
        <dbReference type="EMBL" id="APF18105.1"/>
    </source>
</evidence>
<dbReference type="GO" id="GO:0004175">
    <property type="term" value="F:endopeptidase activity"/>
    <property type="evidence" value="ECO:0007669"/>
    <property type="project" value="UniProtKB-ARBA"/>
</dbReference>
<dbReference type="Proteomes" id="UP000004671">
    <property type="component" value="Chromosome"/>
</dbReference>
<evidence type="ECO:0000313" key="4">
    <source>
        <dbReference type="EMBL" id="EHO42143.1"/>
    </source>
</evidence>
<feature type="transmembrane region" description="Helical" evidence="1">
    <location>
        <begin position="34"/>
        <end position="55"/>
    </location>
</feature>
<dbReference type="AlphaFoldDB" id="H1XNH2"/>
<dbReference type="GO" id="GO:0080120">
    <property type="term" value="P:CAAX-box protein maturation"/>
    <property type="evidence" value="ECO:0007669"/>
    <property type="project" value="UniProtKB-ARBA"/>
</dbReference>
<dbReference type="OrthoDB" id="8754470at2"/>
<evidence type="ECO:0000313" key="5">
    <source>
        <dbReference type="Proteomes" id="UP000004671"/>
    </source>
</evidence>
<feature type="transmembrane region" description="Helical" evidence="1">
    <location>
        <begin position="106"/>
        <end position="125"/>
    </location>
</feature>
<dbReference type="HOGENOM" id="CLU_1217741_0_0_0"/>
<keyword evidence="1" id="KW-0812">Transmembrane</keyword>
<dbReference type="Proteomes" id="UP000183868">
    <property type="component" value="Chromosome"/>
</dbReference>
<keyword evidence="3" id="KW-0378">Hydrolase</keyword>
<evidence type="ECO:0000256" key="1">
    <source>
        <dbReference type="SAM" id="Phobius"/>
    </source>
</evidence>
<feature type="transmembrane region" description="Helical" evidence="1">
    <location>
        <begin position="137"/>
        <end position="154"/>
    </location>
</feature>
<feature type="domain" description="CAAX prenyl protease 2/Lysostaphin resistance protein A-like" evidence="2">
    <location>
        <begin position="105"/>
        <end position="204"/>
    </location>
</feature>
<feature type="transmembrane region" description="Helical" evidence="1">
    <location>
        <begin position="190"/>
        <end position="212"/>
    </location>
</feature>
<sequence precursor="true">MSKAEILLVVAPILILLSTLWSFSFFVQLFGIKGGYLAGFVFYWLGWGLLFPLAVLGGKGLTNLFASLTAPPVQLTPSGLFLLAVPPILAGVTVFRKNRSRITAKILWISAALALVNGALEELLWRGTYLTVFPDRWFWGLLYPTVGFALWHWAPQRVRPSKMPGGVGAFLMGALFLGLCWGGVAWQTQSILFTIPSHVLTDFLGLGGLIYVDSRNV</sequence>
<feature type="transmembrane region" description="Helical" evidence="1">
    <location>
        <begin position="75"/>
        <end position="94"/>
    </location>
</feature>
<keyword evidence="5" id="KW-1185">Reference proteome</keyword>
<reference evidence="4 5" key="1">
    <citation type="submission" date="2011-09" db="EMBL/GenBank/DDBJ databases">
        <title>The permanent draft genome of Caldithrix abyssi DSM 13497.</title>
        <authorList>
            <consortium name="US DOE Joint Genome Institute (JGI-PGF)"/>
            <person name="Lucas S."/>
            <person name="Han J."/>
            <person name="Lapidus A."/>
            <person name="Bruce D."/>
            <person name="Goodwin L."/>
            <person name="Pitluck S."/>
            <person name="Peters L."/>
            <person name="Kyrpides N."/>
            <person name="Mavromatis K."/>
            <person name="Ivanova N."/>
            <person name="Mikhailova N."/>
            <person name="Chertkov O."/>
            <person name="Detter J.C."/>
            <person name="Tapia R."/>
            <person name="Han C."/>
            <person name="Land M."/>
            <person name="Hauser L."/>
            <person name="Markowitz V."/>
            <person name="Cheng J.-F."/>
            <person name="Hugenholtz P."/>
            <person name="Woyke T."/>
            <person name="Wu D."/>
            <person name="Spring S."/>
            <person name="Brambilla E."/>
            <person name="Klenk H.-P."/>
            <person name="Eisen J.A."/>
        </authorList>
    </citation>
    <scope>NUCLEOTIDE SEQUENCE [LARGE SCALE GENOMIC DNA]</scope>
    <source>
        <strain evidence="4 5">DSM 13497</strain>
    </source>
</reference>
<reference evidence="3 6" key="2">
    <citation type="submission" date="2016-11" db="EMBL/GenBank/DDBJ databases">
        <title>Genomic analysis of Caldithrix abyssi and proposal of a novel bacterial phylum Caldithrichaeota.</title>
        <authorList>
            <person name="Kublanov I."/>
            <person name="Sigalova O."/>
            <person name="Gavrilov S."/>
            <person name="Lebedinsky A."/>
            <person name="Ivanova N."/>
            <person name="Daum C."/>
            <person name="Reddy T."/>
            <person name="Klenk H.P."/>
            <person name="Goker M."/>
            <person name="Reva O."/>
            <person name="Miroshnichenko M."/>
            <person name="Kyprides N."/>
            <person name="Woyke T."/>
            <person name="Gelfand M."/>
        </authorList>
    </citation>
    <scope>NUCLEOTIDE SEQUENCE [LARGE SCALE GENOMIC DNA]</scope>
    <source>
        <strain evidence="3 6">LF13</strain>
    </source>
</reference>
<dbReference type="EMBL" id="CP018099">
    <property type="protein sequence ID" value="APF18105.1"/>
    <property type="molecule type" value="Genomic_DNA"/>
</dbReference>
<dbReference type="Pfam" id="PF02517">
    <property type="entry name" value="Rce1-like"/>
    <property type="match status" value="1"/>
</dbReference>
<proteinExistence type="predicted"/>
<evidence type="ECO:0000313" key="6">
    <source>
        <dbReference type="Proteomes" id="UP000183868"/>
    </source>
</evidence>
<keyword evidence="1" id="KW-0472">Membrane</keyword>
<keyword evidence="1" id="KW-1133">Transmembrane helix</keyword>
<feature type="transmembrane region" description="Helical" evidence="1">
    <location>
        <begin position="6"/>
        <end position="27"/>
    </location>
</feature>
<dbReference type="STRING" id="880073.Cabys_1356"/>
<dbReference type="InterPro" id="IPR003675">
    <property type="entry name" value="Rce1/LyrA-like_dom"/>
</dbReference>
<accession>H1XNH2</accession>
<dbReference type="PaxDb" id="880073-Calab_2533"/>